<dbReference type="EMBL" id="LAZR01000039">
    <property type="protein sequence ID" value="KKO00666.1"/>
    <property type="molecule type" value="Genomic_DNA"/>
</dbReference>
<keyword evidence="2" id="KW-0808">Transferase</keyword>
<feature type="domain" description="DNA methylase N-4/N-6" evidence="3">
    <location>
        <begin position="31"/>
        <end position="270"/>
    </location>
</feature>
<dbReference type="GO" id="GO:0009007">
    <property type="term" value="F:site-specific DNA-methyltransferase (adenine-specific) activity"/>
    <property type="evidence" value="ECO:0007669"/>
    <property type="project" value="TreeGrafter"/>
</dbReference>
<dbReference type="GO" id="GO:0005737">
    <property type="term" value="C:cytoplasm"/>
    <property type="evidence" value="ECO:0007669"/>
    <property type="project" value="TreeGrafter"/>
</dbReference>
<accession>A0A0F9V5Y4</accession>
<evidence type="ECO:0000256" key="1">
    <source>
        <dbReference type="ARBA" id="ARBA00022603"/>
    </source>
</evidence>
<keyword evidence="1" id="KW-0489">Methyltransferase</keyword>
<dbReference type="Pfam" id="PF01555">
    <property type="entry name" value="N6_N4_Mtase"/>
    <property type="match status" value="1"/>
</dbReference>
<sequence length="316" mass="35392">MAARYNHRNHVTLKCSDALPFLRRLPPNSTQLVITSPAYQIGKEYERNVDWNQYLAFQAEAISECVRALKPGGSICWQVGNHVRTKGRILPLDIALHPLFDAHRRTDGIQLRNRIIWHFEHGLNCKRRFSGRYETILWYTKGDDYLFNLDDVRIPQKYPGKKAYNGQNRGKYSGNPLGKNPGDFWAFPTNEVSGDVWVFPNVKANHAEKTGHPCQFPIELPARLILALSNPGDLVLDPFMGAGTTPVAAILLGRRAAGVDYVKEYVATARKRVKAAASGGLKIRPIGKPVYQPPENTPLTTPPAGYVRQSLAKRLG</sequence>
<comment type="caution">
    <text evidence="4">The sequence shown here is derived from an EMBL/GenBank/DDBJ whole genome shotgun (WGS) entry which is preliminary data.</text>
</comment>
<name>A0A0F9V5Y4_9ZZZZ</name>
<dbReference type="AlphaFoldDB" id="A0A0F9V5Y4"/>
<dbReference type="GO" id="GO:0003677">
    <property type="term" value="F:DNA binding"/>
    <property type="evidence" value="ECO:0007669"/>
    <property type="project" value="InterPro"/>
</dbReference>
<dbReference type="SUPFAM" id="SSF53335">
    <property type="entry name" value="S-adenosyl-L-methionine-dependent methyltransferases"/>
    <property type="match status" value="1"/>
</dbReference>
<dbReference type="PANTHER" id="PTHR13370">
    <property type="entry name" value="RNA METHYLASE-RELATED"/>
    <property type="match status" value="1"/>
</dbReference>
<evidence type="ECO:0000256" key="2">
    <source>
        <dbReference type="ARBA" id="ARBA00022679"/>
    </source>
</evidence>
<proteinExistence type="predicted"/>
<evidence type="ECO:0000313" key="4">
    <source>
        <dbReference type="EMBL" id="KKO00666.1"/>
    </source>
</evidence>
<protein>
    <recommendedName>
        <fullName evidence="3">DNA methylase N-4/N-6 domain-containing protein</fullName>
    </recommendedName>
</protein>
<dbReference type="PRINTS" id="PR00508">
    <property type="entry name" value="S21N4MTFRASE"/>
</dbReference>
<organism evidence="4">
    <name type="scientific">marine sediment metagenome</name>
    <dbReference type="NCBI Taxonomy" id="412755"/>
    <lineage>
        <taxon>unclassified sequences</taxon>
        <taxon>metagenomes</taxon>
        <taxon>ecological metagenomes</taxon>
    </lineage>
</organism>
<dbReference type="InterPro" id="IPR029063">
    <property type="entry name" value="SAM-dependent_MTases_sf"/>
</dbReference>
<dbReference type="InterPro" id="IPR002941">
    <property type="entry name" value="DNA_methylase_N4/N6"/>
</dbReference>
<dbReference type="GO" id="GO:0008170">
    <property type="term" value="F:N-methyltransferase activity"/>
    <property type="evidence" value="ECO:0007669"/>
    <property type="project" value="InterPro"/>
</dbReference>
<dbReference type="Gene3D" id="3.40.50.150">
    <property type="entry name" value="Vaccinia Virus protein VP39"/>
    <property type="match status" value="1"/>
</dbReference>
<dbReference type="PANTHER" id="PTHR13370:SF3">
    <property type="entry name" value="TRNA (GUANINE(10)-N2)-METHYLTRANSFERASE HOMOLOG"/>
    <property type="match status" value="1"/>
</dbReference>
<reference evidence="4" key="1">
    <citation type="journal article" date="2015" name="Nature">
        <title>Complex archaea that bridge the gap between prokaryotes and eukaryotes.</title>
        <authorList>
            <person name="Spang A."/>
            <person name="Saw J.H."/>
            <person name="Jorgensen S.L."/>
            <person name="Zaremba-Niedzwiedzka K."/>
            <person name="Martijn J."/>
            <person name="Lind A.E."/>
            <person name="van Eijk R."/>
            <person name="Schleper C."/>
            <person name="Guy L."/>
            <person name="Ettema T.J."/>
        </authorList>
    </citation>
    <scope>NUCLEOTIDE SEQUENCE</scope>
</reference>
<dbReference type="GO" id="GO:0032259">
    <property type="term" value="P:methylation"/>
    <property type="evidence" value="ECO:0007669"/>
    <property type="project" value="UniProtKB-KW"/>
</dbReference>
<dbReference type="InterPro" id="IPR001091">
    <property type="entry name" value="RM_Methyltransferase"/>
</dbReference>
<evidence type="ECO:0000259" key="3">
    <source>
        <dbReference type="Pfam" id="PF01555"/>
    </source>
</evidence>
<gene>
    <name evidence="4" type="ORF">LCGC14_0124400</name>
</gene>